<dbReference type="InterPro" id="IPR032308">
    <property type="entry name" value="TDBD"/>
</dbReference>
<dbReference type="Pfam" id="PF00628">
    <property type="entry name" value="PHD"/>
    <property type="match status" value="1"/>
</dbReference>
<evidence type="ECO:0000259" key="9">
    <source>
        <dbReference type="PROSITE" id="PS51186"/>
    </source>
</evidence>
<dbReference type="Gene3D" id="3.30.40.10">
    <property type="entry name" value="Zinc/RING finger domain, C3HC4 (zinc finger)"/>
    <property type="match status" value="2"/>
</dbReference>
<dbReference type="InterPro" id="IPR056511">
    <property type="entry name" value="IDM1_C"/>
</dbReference>
<dbReference type="Gene3D" id="3.40.630.30">
    <property type="match status" value="1"/>
</dbReference>
<evidence type="ECO:0000256" key="6">
    <source>
        <dbReference type="PROSITE-ProRule" id="PRU00146"/>
    </source>
</evidence>
<organism evidence="10 11">
    <name type="scientific">Citrullus colocynthis</name>
    <name type="common">colocynth</name>
    <dbReference type="NCBI Taxonomy" id="252529"/>
    <lineage>
        <taxon>Eukaryota</taxon>
        <taxon>Viridiplantae</taxon>
        <taxon>Streptophyta</taxon>
        <taxon>Embryophyta</taxon>
        <taxon>Tracheophyta</taxon>
        <taxon>Spermatophyta</taxon>
        <taxon>Magnoliopsida</taxon>
        <taxon>eudicotyledons</taxon>
        <taxon>Gunneridae</taxon>
        <taxon>Pentapetalae</taxon>
        <taxon>rosids</taxon>
        <taxon>fabids</taxon>
        <taxon>Cucurbitales</taxon>
        <taxon>Cucurbitaceae</taxon>
        <taxon>Benincaseae</taxon>
        <taxon>Citrullus</taxon>
    </lineage>
</organism>
<keyword evidence="5" id="KW-0539">Nucleus</keyword>
<dbReference type="Pfam" id="PF16135">
    <property type="entry name" value="TDBD"/>
    <property type="match status" value="1"/>
</dbReference>
<evidence type="ECO:0000256" key="5">
    <source>
        <dbReference type="ARBA" id="ARBA00023242"/>
    </source>
</evidence>
<keyword evidence="4" id="KW-0862">Zinc</keyword>
<feature type="compositionally biased region" description="Polar residues" evidence="7">
    <location>
        <begin position="1327"/>
        <end position="1337"/>
    </location>
</feature>
<evidence type="ECO:0000259" key="8">
    <source>
        <dbReference type="PROSITE" id="PS50016"/>
    </source>
</evidence>
<evidence type="ECO:0000256" key="2">
    <source>
        <dbReference type="ARBA" id="ARBA00022723"/>
    </source>
</evidence>
<comment type="subcellular location">
    <subcellularLocation>
        <location evidence="1">Nucleus</location>
    </subcellularLocation>
</comment>
<dbReference type="InterPro" id="IPR001965">
    <property type="entry name" value="Znf_PHD"/>
</dbReference>
<dbReference type="SUPFAM" id="SSF55729">
    <property type="entry name" value="Acyl-CoA N-acyltransferases (Nat)"/>
    <property type="match status" value="1"/>
</dbReference>
<dbReference type="InterPro" id="IPR000182">
    <property type="entry name" value="GNAT_dom"/>
</dbReference>
<dbReference type="EMBL" id="OZ021741">
    <property type="protein sequence ID" value="CAK9325244.1"/>
    <property type="molecule type" value="Genomic_DNA"/>
</dbReference>
<protein>
    <recommendedName>
        <fullName evidence="12">Increased DNA methylation 1</fullName>
    </recommendedName>
</protein>
<evidence type="ECO:0008006" key="12">
    <source>
        <dbReference type="Google" id="ProtNLM"/>
    </source>
</evidence>
<keyword evidence="3 6" id="KW-0863">Zinc-finger</keyword>
<dbReference type="PANTHER" id="PTHR46508">
    <property type="entry name" value="PHD FINGER FAMILY PROTEIN"/>
    <property type="match status" value="1"/>
</dbReference>
<sequence>MDFQDDGFEGSASEDIIFREVFFGNSSSHSNRRCPHKVVSCERGPCKIDDASLCSSSELSAVSSYSYSRNIKLDECYNATENIRTSSAPNSLPCKWISVEGDNVNASAKRIKLSTDEASDSVPNLVKVMKSSDGIREPVSSNCCPAEDCDSESFTFHIVESSRQGIISSCYLLKHFVETDNNLGDPDASKRTSLNLEGNDEPNVVNKVSASPVSQESSMTRLLVASPDTLNEKFGSPLHLEVGQMKFLCPELDTSLKTDLSRDPRPLLHYHVVHLFIAAGWSIERVKRPCRRYMETMYRSPQGRAIREFSKAWRVCGELLFADKCSFAKKVDSREWTGIHQFLFDLSDTLLQVGKEMNQLGATTSLAHCWAILDPYVVVVFIDRKIGTLRKGDLVRATCSIGVNGNNKTDTFVTLKNEDSSICNLSADKNPSPPHDNSPSAKSALTEAALKDLDGDNCAFDEQICDTSFSNYYGHTEDGTMKFPTKVSKYDPNLRNSLNCMGSHCNEPGNKIDTEDLTSLPAYFSGSTCKPRCLADGPVPSGNSDNVVRISGLTSPDEDSTLCCSDEQSSENHVEKPNEMVKKVKNVLTCSLAEEKKVEVPLDDKVENNLEESLNDCPNYTSDDLSHSCASGVVQKSSQNEEGGLHFSASMFKTENKVSATHSILKKKGRRKCKKISEIKPTLPPHIDIVSGTPGKKTELWDIDGNCSQLDMIEDQKSHIADTKNVDGHEKSLSLSPVSCHSERKGSKFNKNFDSLKGSKTRKKKSNECQIEDDDLLVSAIIRNKDVSSSAAGSSHVRKYLKSRAKMNRKRQKSSCKLLLRSLGNGEKNYKDGKWYAIGARTVLSWLLDAGVISSNDIIQYQSPKDDSVVKYGRITGDGIICNCCGELLSISEFKSHAGFKFNRPCLNLFLDSGRPFMLCQLQAWSTEYKTRRSRTRTVQVDEDDRNDDSCGICGDGGELICCDNCPSTFHHSCLSIQELPEGNWYCLNCTCRICGGLVNYEETSSPSDALKCSQCEQKYHGRCLKQKDIDSGVESHVWFCSGSCQKIYTALQSRLGLINQFANGFSWMLLRCIHNDQKILSTPRLAMMAECNSRLVVALTIMEECFLSMVDPRTGIDMIPHLVYSWKSSFPRLDFHGFYTVILEKDDVLLCVASIRVHGSEVAEMPLIATCSKYRRQGMCRRLLNAIEEMLLSFKVNKLVIAAIPSLVETWTEGFGFVPVQNDEKQSLHRFNLMVFPGTILLKKALYLSGQNTETTEGIHSGVQLDTDTKRQCNSNEACPRMEIKCSKYQELQEHNHEKMMDDHEGNPALPIDSSTLQVVESKGMDTSSGQKSIESVPQPDGNCCTDIVGPKTETRTHEGKESLEVEVGAKRDIQLSEGKSWDEGVHAATMTRFVEPVVLT</sequence>
<proteinExistence type="predicted"/>
<gene>
    <name evidence="10" type="ORF">CITCOLO1_LOCUS17502</name>
</gene>
<reference evidence="10 11" key="1">
    <citation type="submission" date="2024-03" db="EMBL/GenBank/DDBJ databases">
        <authorList>
            <person name="Gkanogiannis A."/>
            <person name="Becerra Lopez-Lavalle L."/>
        </authorList>
    </citation>
    <scope>NUCLEOTIDE SEQUENCE [LARGE SCALE GENOMIC DNA]</scope>
</reference>
<keyword evidence="2" id="KW-0479">Metal-binding</keyword>
<dbReference type="PROSITE" id="PS50016">
    <property type="entry name" value="ZF_PHD_2"/>
    <property type="match status" value="1"/>
</dbReference>
<dbReference type="Proteomes" id="UP001642487">
    <property type="component" value="Chromosome 7"/>
</dbReference>
<keyword evidence="11" id="KW-1185">Reference proteome</keyword>
<dbReference type="SMART" id="SM00249">
    <property type="entry name" value="PHD"/>
    <property type="match status" value="2"/>
</dbReference>
<dbReference type="Pfam" id="PF23209">
    <property type="entry name" value="IDM1_C"/>
    <property type="match status" value="1"/>
</dbReference>
<dbReference type="SUPFAM" id="SSF57903">
    <property type="entry name" value="FYVE/PHD zinc finger"/>
    <property type="match status" value="1"/>
</dbReference>
<feature type="domain" description="PHD-type" evidence="8">
    <location>
        <begin position="948"/>
        <end position="993"/>
    </location>
</feature>
<accession>A0ABP0YXH8</accession>
<feature type="compositionally biased region" description="Basic and acidic residues" evidence="7">
    <location>
        <begin position="1354"/>
        <end position="1363"/>
    </location>
</feature>
<feature type="domain" description="N-acetyltransferase" evidence="9">
    <location>
        <begin position="1084"/>
        <end position="1248"/>
    </location>
</feature>
<evidence type="ECO:0000256" key="3">
    <source>
        <dbReference type="ARBA" id="ARBA00022771"/>
    </source>
</evidence>
<evidence type="ECO:0000313" key="10">
    <source>
        <dbReference type="EMBL" id="CAK9325244.1"/>
    </source>
</evidence>
<dbReference type="CDD" id="cd04301">
    <property type="entry name" value="NAT_SF"/>
    <property type="match status" value="1"/>
</dbReference>
<dbReference type="InterPro" id="IPR019787">
    <property type="entry name" value="Znf_PHD-finger"/>
</dbReference>
<dbReference type="InterPro" id="IPR011011">
    <property type="entry name" value="Znf_FYVE_PHD"/>
</dbReference>
<dbReference type="PROSITE" id="PS51186">
    <property type="entry name" value="GNAT"/>
    <property type="match status" value="1"/>
</dbReference>
<feature type="region of interest" description="Disordered" evidence="7">
    <location>
        <begin position="557"/>
        <end position="576"/>
    </location>
</feature>
<dbReference type="PANTHER" id="PTHR46508:SF2">
    <property type="entry name" value="INCREASED DNA METHYLATION 1"/>
    <property type="match status" value="1"/>
</dbReference>
<evidence type="ECO:0000256" key="1">
    <source>
        <dbReference type="ARBA" id="ARBA00004123"/>
    </source>
</evidence>
<dbReference type="InterPro" id="IPR013083">
    <property type="entry name" value="Znf_RING/FYVE/PHD"/>
</dbReference>
<dbReference type="InterPro" id="IPR016181">
    <property type="entry name" value="Acyl_CoA_acyltransferase"/>
</dbReference>
<evidence type="ECO:0000256" key="4">
    <source>
        <dbReference type="ARBA" id="ARBA00022833"/>
    </source>
</evidence>
<name>A0ABP0YXH8_9ROSI</name>
<evidence type="ECO:0000313" key="11">
    <source>
        <dbReference type="Proteomes" id="UP001642487"/>
    </source>
</evidence>
<feature type="region of interest" description="Disordered" evidence="7">
    <location>
        <begin position="1327"/>
        <end position="1363"/>
    </location>
</feature>
<evidence type="ECO:0000256" key="7">
    <source>
        <dbReference type="SAM" id="MobiDB-lite"/>
    </source>
</evidence>